<reference evidence="2 3" key="1">
    <citation type="submission" date="2018-05" db="EMBL/GenBank/DDBJ databases">
        <title>Genome sequencing of Flavobacterium sp. HYN0049.</title>
        <authorList>
            <person name="Yi H."/>
            <person name="Baek C."/>
        </authorList>
    </citation>
    <scope>NUCLEOTIDE SEQUENCE [LARGE SCALE GENOMIC DNA]</scope>
    <source>
        <strain evidence="2 3">HYN0049</strain>
    </source>
</reference>
<sequence>MNIKDAKQLIIDNYKQVKFLAGYTTDIQDKPYKANNLIQLREALINLENVEMISSEISELKDSALFSSNKDEVYFNSSDRNLIDRNVQRINIGLEFLLNYENRTSLSGVGLDIKLPEIQNFDDLSKVSLDFKKAIELPILDIGNGSYVKIESAESGSIWLKIGVGTIMAVNLIAAICWAAAVIRKKKAEAKIFEEHARTLELKNDALGEIVNAQNQQLKNIIESEAKSIQENNYDSNDPEVLARLKLSIATVSDLIDRGTQILPASDNKDVIKMFPDYSNLNLIESKTKKLME</sequence>
<keyword evidence="1" id="KW-1133">Transmembrane helix</keyword>
<evidence type="ECO:0000313" key="2">
    <source>
        <dbReference type="EMBL" id="AWI26823.1"/>
    </source>
</evidence>
<dbReference type="Proteomes" id="UP000244937">
    <property type="component" value="Chromosome"/>
</dbReference>
<evidence type="ECO:0000256" key="1">
    <source>
        <dbReference type="SAM" id="Phobius"/>
    </source>
</evidence>
<gene>
    <name evidence="2" type="ORF">HYN49_13460</name>
</gene>
<protein>
    <submittedName>
        <fullName evidence="2">Uncharacterized protein</fullName>
    </submittedName>
</protein>
<organism evidence="2 3">
    <name type="scientific">Flavobacterium pallidum</name>
    <dbReference type="NCBI Taxonomy" id="2172098"/>
    <lineage>
        <taxon>Bacteria</taxon>
        <taxon>Pseudomonadati</taxon>
        <taxon>Bacteroidota</taxon>
        <taxon>Flavobacteriia</taxon>
        <taxon>Flavobacteriales</taxon>
        <taxon>Flavobacteriaceae</taxon>
        <taxon>Flavobacterium</taxon>
    </lineage>
</organism>
<dbReference type="OrthoDB" id="1356233at2"/>
<keyword evidence="1" id="KW-0472">Membrane</keyword>
<name>A0A2S1SK67_9FLAO</name>
<keyword evidence="3" id="KW-1185">Reference proteome</keyword>
<dbReference type="KEGG" id="fpal:HYN49_13460"/>
<accession>A0A2S1SK67</accession>
<dbReference type="AlphaFoldDB" id="A0A2S1SK67"/>
<dbReference type="EMBL" id="CP029187">
    <property type="protein sequence ID" value="AWI26823.1"/>
    <property type="molecule type" value="Genomic_DNA"/>
</dbReference>
<keyword evidence="1" id="KW-0812">Transmembrane</keyword>
<proteinExistence type="predicted"/>
<dbReference type="RefSeq" id="WP_108904600.1">
    <property type="nucleotide sequence ID" value="NZ_CP029187.1"/>
</dbReference>
<evidence type="ECO:0000313" key="3">
    <source>
        <dbReference type="Proteomes" id="UP000244937"/>
    </source>
</evidence>
<feature type="transmembrane region" description="Helical" evidence="1">
    <location>
        <begin position="158"/>
        <end position="183"/>
    </location>
</feature>